<dbReference type="PANTHER" id="PTHR42829">
    <property type="entry name" value="NADH-UBIQUINONE OXIDOREDUCTASE CHAIN 5"/>
    <property type="match status" value="1"/>
</dbReference>
<evidence type="ECO:0000256" key="4">
    <source>
        <dbReference type="ARBA" id="ARBA00023136"/>
    </source>
</evidence>
<dbReference type="GO" id="GO:0042773">
    <property type="term" value="P:ATP synthesis coupled electron transport"/>
    <property type="evidence" value="ECO:0007669"/>
    <property type="project" value="InterPro"/>
</dbReference>
<name>E8MY03_ANATU</name>
<feature type="transmembrane region" description="Helical" evidence="6">
    <location>
        <begin position="401"/>
        <end position="425"/>
    </location>
</feature>
<evidence type="ECO:0000256" key="6">
    <source>
        <dbReference type="SAM" id="Phobius"/>
    </source>
</evidence>
<dbReference type="AlphaFoldDB" id="E8MY03"/>
<dbReference type="STRING" id="926569.ANT_22080"/>
<feature type="transmembrane region" description="Helical" evidence="6">
    <location>
        <begin position="363"/>
        <end position="381"/>
    </location>
</feature>
<dbReference type="InterPro" id="IPR003945">
    <property type="entry name" value="NU5C-like"/>
</dbReference>
<dbReference type="GO" id="GO:0015990">
    <property type="term" value="P:electron transport coupled proton transport"/>
    <property type="evidence" value="ECO:0007669"/>
    <property type="project" value="TreeGrafter"/>
</dbReference>
<proteinExistence type="predicted"/>
<feature type="domain" description="NADH:quinone oxidoreductase/Mrp antiporter transmembrane" evidence="7">
    <location>
        <begin position="127"/>
        <end position="413"/>
    </location>
</feature>
<reference evidence="9 10" key="1">
    <citation type="submission" date="2010-12" db="EMBL/GenBank/DDBJ databases">
        <title>Whole genome sequence of Anaerolinea thermophila UNI-1.</title>
        <authorList>
            <person name="Narita-Yamada S."/>
            <person name="Kishi E."/>
            <person name="Watanabe Y."/>
            <person name="Takasaki K."/>
            <person name="Ankai A."/>
            <person name="Oguchi A."/>
            <person name="Fukui S."/>
            <person name="Takahashi M."/>
            <person name="Yashiro I."/>
            <person name="Hosoyama A."/>
            <person name="Sekiguchi Y."/>
            <person name="Hanada S."/>
            <person name="Fujita N."/>
        </authorList>
    </citation>
    <scope>NUCLEOTIDE SEQUENCE [LARGE SCALE GENOMIC DNA]</scope>
    <source>
        <strain evidence="10">DSM 14523 / JCM 11388 / NBRC 100420 / UNI-1</strain>
    </source>
</reference>
<sequence length="582" mass="61992">MTAGILLLTILLPWAGALFVWLVGNDHPRLQHSLAVGFSVAGGVAGLVLLGFASRDELVVLSIGGAFGNFTFRPDGLGVFLAAIATVIGSLAVIFSVDYMHNEAQLGRYYSLVLFFIGSMSGLVLTGNLFLMFAFWEMTALCSYALISFYNDDPKAVAGGIKALIMTQVGGIGLLIGAILSYSYLGTVEVNVLLEKAGALPSNVLGIIAFGFLVAAAAKSAQFPFQTWLPDAMEAPTPVSALIHAATMVNAGVYLLARFYPAFAGVPGWREAVMVVGMLSALLAGLMALVATDLKRVLAYSTVSQLGYMVYAVGAGGVFASQFHLFSHAIFKALLFLGAGAVIHAAGTRDMREMGGLGKQMPFVRTVFVIGALALAGIPVLNGFWSKELVLEAGLQGGATWMFGVMLFTAGLTALYTFRCVWMVFYGEAHSHSHVHDAGPAMKTALAPLAAGTLLSWLLAGNFAHLLEKTLPYHEIHALTLVEILEEVILAPATWIALGVVGLGILFWVFRDALRLWQEVFAGIGQIARQSFGFEWLNQAIVRTTMQVAEDLRNLQTGVLNWNVLAIALTLLVVVVILSLGA</sequence>
<dbReference type="Pfam" id="PF00662">
    <property type="entry name" value="Proton_antipo_N"/>
    <property type="match status" value="1"/>
</dbReference>
<dbReference type="PRINTS" id="PR01435">
    <property type="entry name" value="NPOXDRDTASE5"/>
</dbReference>
<feature type="transmembrane region" description="Helical" evidence="6">
    <location>
        <begin position="35"/>
        <end position="53"/>
    </location>
</feature>
<dbReference type="Proteomes" id="UP000008922">
    <property type="component" value="Chromosome"/>
</dbReference>
<dbReference type="PANTHER" id="PTHR42829:SF2">
    <property type="entry name" value="NADH-UBIQUINONE OXIDOREDUCTASE CHAIN 5"/>
    <property type="match status" value="1"/>
</dbReference>
<gene>
    <name evidence="9" type="ordered locus">ANT_22080</name>
</gene>
<feature type="transmembrane region" description="Helical" evidence="6">
    <location>
        <begin position="109"/>
        <end position="127"/>
    </location>
</feature>
<evidence type="ECO:0000256" key="3">
    <source>
        <dbReference type="ARBA" id="ARBA00022989"/>
    </source>
</evidence>
<evidence type="ECO:0000313" key="9">
    <source>
        <dbReference type="EMBL" id="BAJ64234.1"/>
    </source>
</evidence>
<evidence type="ECO:0000313" key="10">
    <source>
        <dbReference type="Proteomes" id="UP000008922"/>
    </source>
</evidence>
<keyword evidence="10" id="KW-1185">Reference proteome</keyword>
<feature type="domain" description="NADH-Ubiquinone oxidoreductase (complex I) chain 5 N-terminal" evidence="8">
    <location>
        <begin position="69"/>
        <end position="110"/>
    </location>
</feature>
<dbReference type="NCBIfam" id="TIGR01974">
    <property type="entry name" value="NDH_I_L"/>
    <property type="match status" value="1"/>
</dbReference>
<feature type="transmembrane region" description="Helical" evidence="6">
    <location>
        <begin position="562"/>
        <end position="581"/>
    </location>
</feature>
<evidence type="ECO:0000259" key="8">
    <source>
        <dbReference type="Pfam" id="PF00662"/>
    </source>
</evidence>
<dbReference type="GO" id="GO:0003954">
    <property type="term" value="F:NADH dehydrogenase activity"/>
    <property type="evidence" value="ECO:0007669"/>
    <property type="project" value="TreeGrafter"/>
</dbReference>
<feature type="transmembrane region" description="Helical" evidence="6">
    <location>
        <begin position="325"/>
        <end position="343"/>
    </location>
</feature>
<keyword evidence="2 5" id="KW-0812">Transmembrane</keyword>
<feature type="transmembrane region" description="Helical" evidence="6">
    <location>
        <begin position="297"/>
        <end position="319"/>
    </location>
</feature>
<keyword evidence="3 6" id="KW-1133">Transmembrane helix</keyword>
<keyword evidence="4 6" id="KW-0472">Membrane</keyword>
<accession>E8MY03</accession>
<dbReference type="InterPro" id="IPR001516">
    <property type="entry name" value="Proton_antipo_N"/>
</dbReference>
<feature type="transmembrane region" description="Helical" evidence="6">
    <location>
        <begin position="77"/>
        <end position="97"/>
    </location>
</feature>
<feature type="transmembrane region" description="Helical" evidence="6">
    <location>
        <begin position="446"/>
        <end position="467"/>
    </location>
</feature>
<organism evidence="9 10">
    <name type="scientific">Anaerolinea thermophila (strain DSM 14523 / JCM 11388 / NBRC 100420 / UNI-1)</name>
    <dbReference type="NCBI Taxonomy" id="926569"/>
    <lineage>
        <taxon>Bacteria</taxon>
        <taxon>Bacillati</taxon>
        <taxon>Chloroflexota</taxon>
        <taxon>Anaerolineae</taxon>
        <taxon>Anaerolineales</taxon>
        <taxon>Anaerolineaceae</taxon>
        <taxon>Anaerolinea</taxon>
    </lineage>
</organism>
<comment type="subcellular location">
    <subcellularLocation>
        <location evidence="1">Endomembrane system</location>
        <topology evidence="1">Multi-pass membrane protein</topology>
    </subcellularLocation>
    <subcellularLocation>
        <location evidence="5">Membrane</location>
        <topology evidence="5">Multi-pass membrane protein</topology>
    </subcellularLocation>
</comment>
<dbReference type="KEGG" id="atm:ANT_22080"/>
<dbReference type="InParanoid" id="E8MY03"/>
<dbReference type="OrthoDB" id="9807568at2"/>
<feature type="transmembrane region" description="Helical" evidence="6">
    <location>
        <begin position="163"/>
        <end position="185"/>
    </location>
</feature>
<dbReference type="PRINTS" id="PR01434">
    <property type="entry name" value="NADHDHGNASE5"/>
</dbReference>
<dbReference type="InterPro" id="IPR001750">
    <property type="entry name" value="ND/Mrp_TM"/>
</dbReference>
<dbReference type="Pfam" id="PF00361">
    <property type="entry name" value="Proton_antipo_M"/>
    <property type="match status" value="1"/>
</dbReference>
<dbReference type="EMBL" id="AP012029">
    <property type="protein sequence ID" value="BAJ64234.1"/>
    <property type="molecule type" value="Genomic_DNA"/>
</dbReference>
<dbReference type="GO" id="GO:0008137">
    <property type="term" value="F:NADH dehydrogenase (ubiquinone) activity"/>
    <property type="evidence" value="ECO:0007669"/>
    <property type="project" value="InterPro"/>
</dbReference>
<feature type="transmembrane region" description="Helical" evidence="6">
    <location>
        <begin position="197"/>
        <end position="218"/>
    </location>
</feature>
<dbReference type="GO" id="GO:0016020">
    <property type="term" value="C:membrane"/>
    <property type="evidence" value="ECO:0007669"/>
    <property type="project" value="UniProtKB-SubCell"/>
</dbReference>
<dbReference type="InterPro" id="IPR018393">
    <property type="entry name" value="NADHpl_OxRdtase_5_subgr"/>
</dbReference>
<dbReference type="GO" id="GO:0012505">
    <property type="term" value="C:endomembrane system"/>
    <property type="evidence" value="ECO:0007669"/>
    <property type="project" value="UniProtKB-SubCell"/>
</dbReference>
<dbReference type="HOGENOM" id="CLU_007100_6_3_0"/>
<evidence type="ECO:0000256" key="5">
    <source>
        <dbReference type="RuleBase" id="RU000320"/>
    </source>
</evidence>
<feature type="transmembrane region" description="Helical" evidence="6">
    <location>
        <begin position="489"/>
        <end position="510"/>
    </location>
</feature>
<dbReference type="RefSeq" id="WP_013560603.1">
    <property type="nucleotide sequence ID" value="NC_014960.1"/>
</dbReference>
<feature type="transmembrane region" description="Helical" evidence="6">
    <location>
        <begin position="272"/>
        <end position="290"/>
    </location>
</feature>
<protein>
    <submittedName>
        <fullName evidence="9">NADH-plastoquinone oxidoreductase, chain 5 family protein</fullName>
    </submittedName>
</protein>
<evidence type="ECO:0000256" key="1">
    <source>
        <dbReference type="ARBA" id="ARBA00004127"/>
    </source>
</evidence>
<dbReference type="eggNOG" id="COG1009">
    <property type="taxonomic scope" value="Bacteria"/>
</dbReference>
<evidence type="ECO:0000256" key="2">
    <source>
        <dbReference type="ARBA" id="ARBA00022692"/>
    </source>
</evidence>
<evidence type="ECO:0000259" key="7">
    <source>
        <dbReference type="Pfam" id="PF00361"/>
    </source>
</evidence>
<feature type="transmembrane region" description="Helical" evidence="6">
    <location>
        <begin position="6"/>
        <end position="23"/>
    </location>
</feature>